<dbReference type="InterPro" id="IPR039424">
    <property type="entry name" value="SBP_5"/>
</dbReference>
<dbReference type="PANTHER" id="PTHR30290:SF10">
    <property type="entry name" value="PERIPLASMIC OLIGOPEPTIDE-BINDING PROTEIN-RELATED"/>
    <property type="match status" value="1"/>
</dbReference>
<dbReference type="RefSeq" id="WP_089879554.1">
    <property type="nucleotide sequence ID" value="NZ_FNPF01000002.1"/>
</dbReference>
<reference evidence="6 7" key="1">
    <citation type="submission" date="2016-10" db="EMBL/GenBank/DDBJ databases">
        <authorList>
            <person name="de Groot N.N."/>
        </authorList>
    </citation>
    <scope>NUCLEOTIDE SEQUENCE [LARGE SCALE GENOMIC DNA]</scope>
    <source>
        <strain evidence="6 7">DSM 26880</strain>
    </source>
</reference>
<dbReference type="EMBL" id="FNPF01000002">
    <property type="protein sequence ID" value="SDY01980.1"/>
    <property type="molecule type" value="Genomic_DNA"/>
</dbReference>
<dbReference type="Pfam" id="PF00496">
    <property type="entry name" value="SBP_bac_5"/>
    <property type="match status" value="1"/>
</dbReference>
<dbReference type="InterPro" id="IPR030678">
    <property type="entry name" value="Peptide/Ni-bd"/>
</dbReference>
<dbReference type="AlphaFoldDB" id="A0A1H3GFX8"/>
<dbReference type="GO" id="GO:1904680">
    <property type="term" value="F:peptide transmembrane transporter activity"/>
    <property type="evidence" value="ECO:0007669"/>
    <property type="project" value="TreeGrafter"/>
</dbReference>
<comment type="subcellular location">
    <subcellularLocation>
        <location evidence="1">Periplasm</location>
    </subcellularLocation>
</comment>
<dbReference type="OrthoDB" id="9803988at2"/>
<dbReference type="Proteomes" id="UP000199286">
    <property type="component" value="Unassembled WGS sequence"/>
</dbReference>
<organism evidence="6 7">
    <name type="scientific">Citreimonas salinaria</name>
    <dbReference type="NCBI Taxonomy" id="321339"/>
    <lineage>
        <taxon>Bacteria</taxon>
        <taxon>Pseudomonadati</taxon>
        <taxon>Pseudomonadota</taxon>
        <taxon>Alphaproteobacteria</taxon>
        <taxon>Rhodobacterales</taxon>
        <taxon>Roseobacteraceae</taxon>
        <taxon>Citreimonas</taxon>
    </lineage>
</organism>
<dbReference type="GO" id="GO:0015833">
    <property type="term" value="P:peptide transport"/>
    <property type="evidence" value="ECO:0007669"/>
    <property type="project" value="TreeGrafter"/>
</dbReference>
<dbReference type="Gene3D" id="3.10.105.10">
    <property type="entry name" value="Dipeptide-binding Protein, Domain 3"/>
    <property type="match status" value="1"/>
</dbReference>
<evidence type="ECO:0000256" key="2">
    <source>
        <dbReference type="ARBA" id="ARBA00005695"/>
    </source>
</evidence>
<evidence type="ECO:0000259" key="5">
    <source>
        <dbReference type="Pfam" id="PF00496"/>
    </source>
</evidence>
<sequence>MRLRRTVYRAGRTTVHPAARACAADLAAGRLTRREFLSQATALGLTTAAACALAGLPAPARAQPAGPAGGTIRLQCDVRAHRDPRTYDWPQMAYVTHGTLEYLVEYNSDGSFHGMLLDHWEASDDATEYTLHVRPGVTWSNGDAFTAADVARNIARWCDRSVPGNSMAARMVSLIDDATGRAAEGAIAVLDDATVRLRPTRSDITLIPGMADYPAAIVHADYDPDGALPTLVGTGPMRITDHAPGQRAVLEKTAHPWWGYDALPGGGWRIDRLELVDLGTDPRSWIAAAEAGEVDVLYETIGGYVDAMDALGWRKSEIDSGSTVVVRPNQTAPDGSGRLPYADVRVRRALTMAVDNAICLELGVHGRGITAENCHVGPMHPEYDASVTRLPYDPRQARAIMVQAGMSDYDHILVSVDDDLRRPTADAVAVQLRDAGLIVTRRILPRALYWEGWTQFPFSATDWNHRPLGTQVLSLAYRSGAAWNETGFADPAFDALLDEANGILTADARRALMGRLQAILIDEGVVIQPFWRALYRHSAPHVLEADQHIAYLPRAYKWRVAG</sequence>
<evidence type="ECO:0000256" key="3">
    <source>
        <dbReference type="ARBA" id="ARBA00022448"/>
    </source>
</evidence>
<dbReference type="CDD" id="cd08503">
    <property type="entry name" value="PBP2_NikA_DppA_OppA_like_17"/>
    <property type="match status" value="1"/>
</dbReference>
<dbReference type="InterPro" id="IPR000914">
    <property type="entry name" value="SBP_5_dom"/>
</dbReference>
<evidence type="ECO:0000256" key="4">
    <source>
        <dbReference type="ARBA" id="ARBA00022729"/>
    </source>
</evidence>
<name>A0A1H3GFX8_9RHOB</name>
<evidence type="ECO:0000313" key="7">
    <source>
        <dbReference type="Proteomes" id="UP000199286"/>
    </source>
</evidence>
<keyword evidence="7" id="KW-1185">Reference proteome</keyword>
<evidence type="ECO:0000313" key="6">
    <source>
        <dbReference type="EMBL" id="SDY01980.1"/>
    </source>
</evidence>
<dbReference type="PIRSF" id="PIRSF002741">
    <property type="entry name" value="MppA"/>
    <property type="match status" value="1"/>
</dbReference>
<dbReference type="GO" id="GO:0043190">
    <property type="term" value="C:ATP-binding cassette (ABC) transporter complex"/>
    <property type="evidence" value="ECO:0007669"/>
    <property type="project" value="InterPro"/>
</dbReference>
<protein>
    <submittedName>
        <fullName evidence="6">Peptide/nickel transport system substrate-binding protein</fullName>
    </submittedName>
</protein>
<accession>A0A1H3GFX8</accession>
<gene>
    <name evidence="6" type="ORF">SAMN05444340_102319</name>
</gene>
<feature type="domain" description="Solute-binding protein family 5" evidence="5">
    <location>
        <begin position="113"/>
        <end position="468"/>
    </location>
</feature>
<evidence type="ECO:0000256" key="1">
    <source>
        <dbReference type="ARBA" id="ARBA00004418"/>
    </source>
</evidence>
<dbReference type="PANTHER" id="PTHR30290">
    <property type="entry name" value="PERIPLASMIC BINDING COMPONENT OF ABC TRANSPORTER"/>
    <property type="match status" value="1"/>
</dbReference>
<dbReference type="InterPro" id="IPR006311">
    <property type="entry name" value="TAT_signal"/>
</dbReference>
<keyword evidence="3" id="KW-0813">Transport</keyword>
<comment type="similarity">
    <text evidence="2">Belongs to the bacterial solute-binding protein 5 family.</text>
</comment>
<dbReference type="GO" id="GO:0030288">
    <property type="term" value="C:outer membrane-bounded periplasmic space"/>
    <property type="evidence" value="ECO:0007669"/>
    <property type="project" value="UniProtKB-ARBA"/>
</dbReference>
<proteinExistence type="inferred from homology"/>
<keyword evidence="4" id="KW-0732">Signal</keyword>
<dbReference type="SUPFAM" id="SSF53850">
    <property type="entry name" value="Periplasmic binding protein-like II"/>
    <property type="match status" value="1"/>
</dbReference>
<dbReference type="PROSITE" id="PS51318">
    <property type="entry name" value="TAT"/>
    <property type="match status" value="1"/>
</dbReference>
<dbReference type="Gene3D" id="3.40.190.10">
    <property type="entry name" value="Periplasmic binding protein-like II"/>
    <property type="match status" value="1"/>
</dbReference>
<dbReference type="STRING" id="321339.SAMN05444340_102319"/>